<reference evidence="2" key="2">
    <citation type="submission" date="2017-12" db="EMBL/GenBank/DDBJ databases">
        <title>Genome sequence of the Bar-tailed Godwit (Limosa lapponica baueri).</title>
        <authorList>
            <person name="Lima N.C.B."/>
            <person name="Parody-Merino A.M."/>
            <person name="Battley P.F."/>
            <person name="Fidler A.E."/>
            <person name="Prosdocimi F."/>
        </authorList>
    </citation>
    <scope>NUCLEOTIDE SEQUENCE [LARGE SCALE GENOMIC DNA]</scope>
</reference>
<organism evidence="1 2">
    <name type="scientific">Limosa lapponica baueri</name>
    <dbReference type="NCBI Taxonomy" id="1758121"/>
    <lineage>
        <taxon>Eukaryota</taxon>
        <taxon>Metazoa</taxon>
        <taxon>Chordata</taxon>
        <taxon>Craniata</taxon>
        <taxon>Vertebrata</taxon>
        <taxon>Euteleostomi</taxon>
        <taxon>Archelosauria</taxon>
        <taxon>Archosauria</taxon>
        <taxon>Dinosauria</taxon>
        <taxon>Saurischia</taxon>
        <taxon>Theropoda</taxon>
        <taxon>Coelurosauria</taxon>
        <taxon>Aves</taxon>
        <taxon>Neognathae</taxon>
        <taxon>Neoaves</taxon>
        <taxon>Charadriiformes</taxon>
        <taxon>Scolopacidae</taxon>
        <taxon>Limosa</taxon>
    </lineage>
</organism>
<protein>
    <recommendedName>
        <fullName evidence="3">Rna-directed dna polymerase from mobile element jockey-like</fullName>
    </recommendedName>
</protein>
<name>A0A2I0UMN9_LIMLA</name>
<reference evidence="2" key="1">
    <citation type="submission" date="2017-11" db="EMBL/GenBank/DDBJ databases">
        <authorList>
            <person name="Lima N.C."/>
            <person name="Parody-Merino A.M."/>
            <person name="Battley P.F."/>
            <person name="Fidler A.E."/>
            <person name="Prosdocimi F."/>
        </authorList>
    </citation>
    <scope>NUCLEOTIDE SEQUENCE [LARGE SCALE GENOMIC DNA]</scope>
</reference>
<evidence type="ECO:0008006" key="3">
    <source>
        <dbReference type="Google" id="ProtNLM"/>
    </source>
</evidence>
<accession>A0A2I0UMN9</accession>
<proteinExistence type="predicted"/>
<dbReference type="PANTHER" id="PTHR33332">
    <property type="entry name" value="REVERSE TRANSCRIPTASE DOMAIN-CONTAINING PROTEIN"/>
    <property type="match status" value="1"/>
</dbReference>
<gene>
    <name evidence="1" type="ORF">llap_2390</name>
</gene>
<evidence type="ECO:0000313" key="1">
    <source>
        <dbReference type="EMBL" id="PKU47291.1"/>
    </source>
</evidence>
<dbReference type="Proteomes" id="UP000233556">
    <property type="component" value="Unassembled WGS sequence"/>
</dbReference>
<dbReference type="EMBL" id="KZ505682">
    <property type="protein sequence ID" value="PKU47291.1"/>
    <property type="molecule type" value="Genomic_DNA"/>
</dbReference>
<evidence type="ECO:0000313" key="2">
    <source>
        <dbReference type="Proteomes" id="UP000233556"/>
    </source>
</evidence>
<keyword evidence="2" id="KW-1185">Reference proteome</keyword>
<sequence>MSYRLGVDLLEPSSEEKDLGVLVDSKMTMSKQCALVARKANGILGCIGKNVAKYIVGLCGAETLCVLVGAINQVEQALSGENRARFDSRRLARLPQLRALRPSLQPGEDEMVREVKKHLRSQLQLKSNSSISHKILIKKLLKYWLDEQTLWWTEKWLNCWA</sequence>
<dbReference type="AlphaFoldDB" id="A0A2I0UMN9"/>